<dbReference type="EMBL" id="KY684096">
    <property type="protein sequence ID" value="ARF10077.1"/>
    <property type="molecule type" value="Genomic_DNA"/>
</dbReference>
<keyword evidence="1" id="KW-0472">Membrane</keyword>
<keyword evidence="1" id="KW-1133">Transmembrane helix</keyword>
<reference evidence="2" key="1">
    <citation type="journal article" date="2017" name="Science">
        <title>Giant viruses with an expanded complement of translation system components.</title>
        <authorList>
            <person name="Schulz F."/>
            <person name="Yutin N."/>
            <person name="Ivanova N.N."/>
            <person name="Ortega D.R."/>
            <person name="Lee T.K."/>
            <person name="Vierheilig J."/>
            <person name="Daims H."/>
            <person name="Horn M."/>
            <person name="Wagner M."/>
            <person name="Jensen G.J."/>
            <person name="Kyrpides N.C."/>
            <person name="Koonin E.V."/>
            <person name="Woyke T."/>
        </authorList>
    </citation>
    <scope>NUCLEOTIDE SEQUENCE</scope>
    <source>
        <strain evidence="2">ILV1</strain>
    </source>
</reference>
<feature type="transmembrane region" description="Helical" evidence="1">
    <location>
        <begin position="419"/>
        <end position="439"/>
    </location>
</feature>
<evidence type="ECO:0000313" key="2">
    <source>
        <dbReference type="EMBL" id="ARF10077.1"/>
    </source>
</evidence>
<sequence>MNNIYKTILSNEQINDPVFVKKYLQFSFNKRQPEKDKKLYINICKIYGSYPDTIKELLVNIPKLGYYKDYFHILKYSENNSLSDYIFELIIAQIKEDISQMKNKAKISTLGKYLPREKSKLNIKINFIDKFCNTLYPNINQFTARRKYRKLKTELNQYLGTLEAKLATKKYDEINFNKVSPYALKKNMQIINNHETSSNKFKEYLLDKLKNCSLTQFISYSLSNVFTQEEINKVWEYNRFLMDIPTLSNELVANSMCIIDLSKDTFTYKFEYFTIGLAILIDQFSLLKNKIIIAGHGLVNLDGKNVTEKAEYLMKLCGPVRKINLEDYVVMANEMNNGKCNNLIFVTSKDIGPINYILEDNKLIVRQYIPDNGGYNVLYYNGNNVKRFYREVYSGKELIVAKNIDDIIVSSNELNDFKMPVYIILFFLILVINFQIRLFF</sequence>
<accession>A0A1V0SEC8</accession>
<keyword evidence="1" id="KW-0812">Transmembrane</keyword>
<proteinExistence type="predicted"/>
<evidence type="ECO:0000256" key="1">
    <source>
        <dbReference type="SAM" id="Phobius"/>
    </source>
</evidence>
<name>A0A1V0SEC8_9VIRU</name>
<organism evidence="2">
    <name type="scientific">Indivirus ILV1</name>
    <dbReference type="NCBI Taxonomy" id="1977633"/>
    <lineage>
        <taxon>Viruses</taxon>
        <taxon>Varidnaviria</taxon>
        <taxon>Bamfordvirae</taxon>
        <taxon>Nucleocytoviricota</taxon>
        <taxon>Megaviricetes</taxon>
        <taxon>Imitervirales</taxon>
        <taxon>Mimiviridae</taxon>
        <taxon>Klosneuvirinae</taxon>
        <taxon>Indivirus</taxon>
    </lineage>
</organism>
<protein>
    <submittedName>
        <fullName evidence="2">Uncharacterized protein</fullName>
    </submittedName>
</protein>
<gene>
    <name evidence="2" type="ORF">Indivirus_12_5</name>
</gene>